<sequence>MEKRAGMDDAVLEAKLRDAVRIAERGRPHFVGFLDERQAGVAQTIMRRTGFSNYLLWGGYAEAERVLFGAFPDYLEACPEEFPLETVTVSYRQCDSLTHRDFLGSLLSKGVVRETIGDILVEPGRAVLFARAEVTDFLLQQTDKIGRVGVKLSRGAQEPLPVPHTFAPFSGVVASARLDCIAALAAGVSREKAAGLISAGLVMLNHEVVTSVSTPVTEGSKLSVRGKGRYILDRVGPLTKKGRLSIAGRKYI</sequence>
<feature type="domain" description="RNA-binding S4" evidence="2">
    <location>
        <begin position="176"/>
        <end position="237"/>
    </location>
</feature>
<comment type="caution">
    <text evidence="3">The sequence shown here is derived from an EMBL/GenBank/DDBJ whole genome shotgun (WGS) entry which is preliminary data.</text>
</comment>
<dbReference type="InterPro" id="IPR002942">
    <property type="entry name" value="S4_RNA-bd"/>
</dbReference>
<dbReference type="Proteomes" id="UP001298681">
    <property type="component" value="Unassembled WGS sequence"/>
</dbReference>
<reference evidence="3 4" key="1">
    <citation type="submission" date="2022-01" db="EMBL/GenBank/DDBJ databases">
        <title>Collection of gut derived symbiotic bacterial strains cultured from healthy donors.</title>
        <authorList>
            <person name="Lin H."/>
            <person name="Kohout C."/>
            <person name="Waligurski E."/>
            <person name="Pamer E.G."/>
        </authorList>
    </citation>
    <scope>NUCLEOTIDE SEQUENCE [LARGE SCALE GENOMIC DNA]</scope>
    <source>
        <strain evidence="3 4">DFI.7.58</strain>
    </source>
</reference>
<dbReference type="CDD" id="cd00165">
    <property type="entry name" value="S4"/>
    <property type="match status" value="1"/>
</dbReference>
<proteinExistence type="predicted"/>
<keyword evidence="1" id="KW-0694">RNA-binding</keyword>
<dbReference type="InterPro" id="IPR040591">
    <property type="entry name" value="RqcP2_RBD"/>
</dbReference>
<evidence type="ECO:0000259" key="2">
    <source>
        <dbReference type="SMART" id="SM00363"/>
    </source>
</evidence>
<dbReference type="PROSITE" id="PS50889">
    <property type="entry name" value="S4"/>
    <property type="match status" value="1"/>
</dbReference>
<protein>
    <submittedName>
        <fullName evidence="3">YlmH/Sll1252 family protein</fullName>
    </submittedName>
</protein>
<evidence type="ECO:0000313" key="4">
    <source>
        <dbReference type="Proteomes" id="UP001298681"/>
    </source>
</evidence>
<evidence type="ECO:0000313" key="3">
    <source>
        <dbReference type="EMBL" id="MCG4610982.1"/>
    </source>
</evidence>
<dbReference type="Pfam" id="PF17774">
    <property type="entry name" value="YlmH_RBD"/>
    <property type="match status" value="1"/>
</dbReference>
<dbReference type="Gene3D" id="3.10.290.10">
    <property type="entry name" value="RNA-binding S4 domain"/>
    <property type="match status" value="1"/>
</dbReference>
<dbReference type="Gene3D" id="3.30.70.330">
    <property type="match status" value="1"/>
</dbReference>
<dbReference type="SMART" id="SM00363">
    <property type="entry name" value="S4"/>
    <property type="match status" value="1"/>
</dbReference>
<organism evidence="3 4">
    <name type="scientific">Anaeromassilibacillus senegalensis</name>
    <dbReference type="NCBI Taxonomy" id="1673717"/>
    <lineage>
        <taxon>Bacteria</taxon>
        <taxon>Bacillati</taxon>
        <taxon>Bacillota</taxon>
        <taxon>Clostridia</taxon>
        <taxon>Eubacteriales</taxon>
        <taxon>Acutalibacteraceae</taxon>
        <taxon>Anaeromassilibacillus</taxon>
    </lineage>
</organism>
<dbReference type="RefSeq" id="WP_191362708.1">
    <property type="nucleotide sequence ID" value="NZ_JAKNHQ010000010.1"/>
</dbReference>
<name>A0ABS9MJJ7_9FIRM</name>
<keyword evidence="4" id="KW-1185">Reference proteome</keyword>
<dbReference type="InterPro" id="IPR036986">
    <property type="entry name" value="S4_RNA-bd_sf"/>
</dbReference>
<dbReference type="SUPFAM" id="SSF55174">
    <property type="entry name" value="Alpha-L RNA-binding motif"/>
    <property type="match status" value="1"/>
</dbReference>
<dbReference type="EMBL" id="JAKNHQ010000010">
    <property type="protein sequence ID" value="MCG4610982.1"/>
    <property type="molecule type" value="Genomic_DNA"/>
</dbReference>
<dbReference type="InterPro" id="IPR012677">
    <property type="entry name" value="Nucleotide-bd_a/b_plait_sf"/>
</dbReference>
<dbReference type="Gene3D" id="3.30.1370.160">
    <property type="match status" value="1"/>
</dbReference>
<evidence type="ECO:0000256" key="1">
    <source>
        <dbReference type="PROSITE-ProRule" id="PRU00182"/>
    </source>
</evidence>
<dbReference type="Pfam" id="PF01479">
    <property type="entry name" value="S4"/>
    <property type="match status" value="1"/>
</dbReference>
<gene>
    <name evidence="3" type="ORF">L0P57_08550</name>
</gene>
<accession>A0ABS9MJJ7</accession>